<protein>
    <submittedName>
        <fullName evidence="11">Nucleotidyltransferase family protein</fullName>
    </submittedName>
</protein>
<evidence type="ECO:0000313" key="12">
    <source>
        <dbReference type="Proteomes" id="UP001235849"/>
    </source>
</evidence>
<evidence type="ECO:0000256" key="8">
    <source>
        <dbReference type="ARBA" id="ARBA00022842"/>
    </source>
</evidence>
<accession>A0ABT7B7P9</accession>
<gene>
    <name evidence="11" type="ORF">PMG25_12000</name>
</gene>
<dbReference type="Gene3D" id="3.30.460.10">
    <property type="entry name" value="Beta Polymerase, domain 2"/>
    <property type="match status" value="1"/>
</dbReference>
<dbReference type="Pfam" id="PF01909">
    <property type="entry name" value="NTP_transf_2"/>
    <property type="match status" value="1"/>
</dbReference>
<organism evidence="11 12">
    <name type="scientific">Roseofilum capinflatum BLCC-M114</name>
    <dbReference type="NCBI Taxonomy" id="3022440"/>
    <lineage>
        <taxon>Bacteria</taxon>
        <taxon>Bacillati</taxon>
        <taxon>Cyanobacteriota</taxon>
        <taxon>Cyanophyceae</taxon>
        <taxon>Desertifilales</taxon>
        <taxon>Desertifilaceae</taxon>
        <taxon>Roseofilum</taxon>
        <taxon>Roseofilum capinflatum</taxon>
    </lineage>
</organism>
<dbReference type="CDD" id="cd05403">
    <property type="entry name" value="NT_KNTase_like"/>
    <property type="match status" value="1"/>
</dbReference>
<feature type="domain" description="Polymerase nucleotidyl transferase" evidence="10">
    <location>
        <begin position="23"/>
        <end position="95"/>
    </location>
</feature>
<evidence type="ECO:0000256" key="4">
    <source>
        <dbReference type="ARBA" id="ARBA00022695"/>
    </source>
</evidence>
<keyword evidence="12" id="KW-1185">Reference proteome</keyword>
<sequence>MALKQELQEKRAEILAIAEQHGAFNVRIFGSVARGEEREDSDIDFLIDYDLTKTSSWFPVGLIQDLEDLLERKVDVVTAKSLHYFIRDRVLQEAIDL</sequence>
<evidence type="ECO:0000259" key="10">
    <source>
        <dbReference type="Pfam" id="PF01909"/>
    </source>
</evidence>
<proteinExistence type="inferred from homology"/>
<evidence type="ECO:0000256" key="9">
    <source>
        <dbReference type="ARBA" id="ARBA00038276"/>
    </source>
</evidence>
<keyword evidence="3" id="KW-0808">Transferase</keyword>
<dbReference type="Proteomes" id="UP001235849">
    <property type="component" value="Unassembled WGS sequence"/>
</dbReference>
<evidence type="ECO:0000313" key="11">
    <source>
        <dbReference type="EMBL" id="MDJ1174817.1"/>
    </source>
</evidence>
<evidence type="ECO:0000256" key="5">
    <source>
        <dbReference type="ARBA" id="ARBA00022723"/>
    </source>
</evidence>
<evidence type="ECO:0000256" key="7">
    <source>
        <dbReference type="ARBA" id="ARBA00022840"/>
    </source>
</evidence>
<evidence type="ECO:0000256" key="6">
    <source>
        <dbReference type="ARBA" id="ARBA00022741"/>
    </source>
</evidence>
<dbReference type="PANTHER" id="PTHR33571">
    <property type="entry name" value="SSL8005 PROTEIN"/>
    <property type="match status" value="1"/>
</dbReference>
<keyword evidence="2" id="KW-1277">Toxin-antitoxin system</keyword>
<dbReference type="EMBL" id="JAQOSO010000068">
    <property type="protein sequence ID" value="MDJ1174817.1"/>
    <property type="molecule type" value="Genomic_DNA"/>
</dbReference>
<comment type="caution">
    <text evidence="11">The sequence shown here is derived from an EMBL/GenBank/DDBJ whole genome shotgun (WGS) entry which is preliminary data.</text>
</comment>
<evidence type="ECO:0000256" key="2">
    <source>
        <dbReference type="ARBA" id="ARBA00022649"/>
    </source>
</evidence>
<dbReference type="PANTHER" id="PTHR33571:SF12">
    <property type="entry name" value="BSL3053 PROTEIN"/>
    <property type="match status" value="1"/>
</dbReference>
<keyword evidence="6" id="KW-0547">Nucleotide-binding</keyword>
<comment type="cofactor">
    <cofactor evidence="1">
        <name>Mg(2+)</name>
        <dbReference type="ChEBI" id="CHEBI:18420"/>
    </cofactor>
</comment>
<keyword evidence="8" id="KW-0460">Magnesium</keyword>
<dbReference type="RefSeq" id="WP_347178821.1">
    <property type="nucleotide sequence ID" value="NZ_JAQOSO010000068.1"/>
</dbReference>
<keyword evidence="4" id="KW-0548">Nucleotidyltransferase</keyword>
<keyword evidence="7" id="KW-0067">ATP-binding</keyword>
<evidence type="ECO:0000256" key="1">
    <source>
        <dbReference type="ARBA" id="ARBA00001946"/>
    </source>
</evidence>
<keyword evidence="5" id="KW-0479">Metal-binding</keyword>
<dbReference type="SUPFAM" id="SSF81301">
    <property type="entry name" value="Nucleotidyltransferase"/>
    <property type="match status" value="1"/>
</dbReference>
<evidence type="ECO:0000256" key="3">
    <source>
        <dbReference type="ARBA" id="ARBA00022679"/>
    </source>
</evidence>
<comment type="similarity">
    <text evidence="9">Belongs to the MntA antitoxin family.</text>
</comment>
<dbReference type="InterPro" id="IPR052038">
    <property type="entry name" value="Type-VII_TA_antitoxin"/>
</dbReference>
<dbReference type="InterPro" id="IPR002934">
    <property type="entry name" value="Polymerase_NTP_transf_dom"/>
</dbReference>
<dbReference type="InterPro" id="IPR043519">
    <property type="entry name" value="NT_sf"/>
</dbReference>
<reference evidence="11 12" key="1">
    <citation type="submission" date="2023-01" db="EMBL/GenBank/DDBJ databases">
        <title>Novel diversity within Roseofilum (Cyanobacteria; Desertifilaceae) from marine benthic mats with descriptions of four novel species.</title>
        <authorList>
            <person name="Wang Y."/>
            <person name="Berthold D.E."/>
            <person name="Hu J."/>
            <person name="Lefler F.W."/>
            <person name="Laughinghouse H.D. IV."/>
        </authorList>
    </citation>
    <scope>NUCLEOTIDE SEQUENCE [LARGE SCALE GENOMIC DNA]</scope>
    <source>
        <strain evidence="11 12">BLCC-M114</strain>
    </source>
</reference>
<name>A0ABT7B7P9_9CYAN</name>